<dbReference type="OrthoDB" id="267656at2759"/>
<keyword evidence="1" id="KW-0472">Membrane</keyword>
<protein>
    <submittedName>
        <fullName evidence="2">Uncharacterized protein</fullName>
    </submittedName>
</protein>
<dbReference type="KEGG" id="lmat:92515885"/>
<dbReference type="AlphaFoldDB" id="A0A836KQS4"/>
<evidence type="ECO:0000313" key="3">
    <source>
        <dbReference type="Proteomes" id="UP000673552"/>
    </source>
</evidence>
<evidence type="ECO:0000256" key="1">
    <source>
        <dbReference type="SAM" id="Phobius"/>
    </source>
</evidence>
<name>A0A836KQS4_9TRYP</name>
<dbReference type="EMBL" id="JAFEUZ010000013">
    <property type="protein sequence ID" value="KAG5484084.1"/>
    <property type="molecule type" value="Genomic_DNA"/>
</dbReference>
<reference evidence="2 3" key="1">
    <citation type="submission" date="2021-03" db="EMBL/GenBank/DDBJ databases">
        <title>Leishmania (Mundinia) martiniquensis Genome sequencing and assembly.</title>
        <authorList>
            <person name="Almutairi H."/>
            <person name="Gatherer D."/>
        </authorList>
    </citation>
    <scope>NUCLEOTIDE SEQUENCE [LARGE SCALE GENOMIC DNA]</scope>
    <source>
        <strain evidence="2">LSCM1</strain>
    </source>
</reference>
<feature type="transmembrane region" description="Helical" evidence="1">
    <location>
        <begin position="97"/>
        <end position="121"/>
    </location>
</feature>
<keyword evidence="1" id="KW-0812">Transmembrane</keyword>
<dbReference type="RefSeq" id="XP_067180324.1">
    <property type="nucleotide sequence ID" value="XM_067323373.1"/>
</dbReference>
<gene>
    <name evidence="2" type="ORF">LSCM1_05939</name>
</gene>
<dbReference type="GeneID" id="92515885"/>
<keyword evidence="1" id="KW-1133">Transmembrane helix</keyword>
<comment type="caution">
    <text evidence="2">The sequence shown here is derived from an EMBL/GenBank/DDBJ whole genome shotgun (WGS) entry which is preliminary data.</text>
</comment>
<proteinExistence type="predicted"/>
<accession>A0A836KQS4</accession>
<keyword evidence="3" id="KW-1185">Reference proteome</keyword>
<sequence length="186" mass="20249">MPVEQQQHERQLPLPHAIDMRTIHGLPEVPLADGGVGHAVSQAAKLLTWDEMIQQALQSIIKSALPSAAAEAIRGLEFDLGGRLPPTNGGWPQAYKWAVALTIVLSVVCVGLVALVVYCVILERHQKEMGRSGGSADEGNAHARRAHASRSAPLREAYAEEEGDYYYSCYSCDAEYGQDGFSNRSY</sequence>
<organism evidence="2 3">
    <name type="scientific">Leishmania martiniquensis</name>
    <dbReference type="NCBI Taxonomy" id="1580590"/>
    <lineage>
        <taxon>Eukaryota</taxon>
        <taxon>Discoba</taxon>
        <taxon>Euglenozoa</taxon>
        <taxon>Kinetoplastea</taxon>
        <taxon>Metakinetoplastina</taxon>
        <taxon>Trypanosomatida</taxon>
        <taxon>Trypanosomatidae</taxon>
        <taxon>Leishmaniinae</taxon>
        <taxon>Leishmania</taxon>
    </lineage>
</organism>
<evidence type="ECO:0000313" key="2">
    <source>
        <dbReference type="EMBL" id="KAG5484084.1"/>
    </source>
</evidence>
<dbReference type="Proteomes" id="UP000673552">
    <property type="component" value="Chromosome 13"/>
</dbReference>